<name>A0AAN6UFD3_9PEZI</name>
<organism evidence="1 2">
    <name type="scientific">Trichocladium antarcticum</name>
    <dbReference type="NCBI Taxonomy" id="1450529"/>
    <lineage>
        <taxon>Eukaryota</taxon>
        <taxon>Fungi</taxon>
        <taxon>Dikarya</taxon>
        <taxon>Ascomycota</taxon>
        <taxon>Pezizomycotina</taxon>
        <taxon>Sordariomycetes</taxon>
        <taxon>Sordariomycetidae</taxon>
        <taxon>Sordariales</taxon>
        <taxon>Chaetomiaceae</taxon>
        <taxon>Trichocladium</taxon>
    </lineage>
</organism>
<gene>
    <name evidence="1" type="ORF">BT67DRAFT_444479</name>
</gene>
<dbReference type="Proteomes" id="UP001304895">
    <property type="component" value="Unassembled WGS sequence"/>
</dbReference>
<protein>
    <submittedName>
        <fullName evidence="1">Uncharacterized protein</fullName>
    </submittedName>
</protein>
<keyword evidence="2" id="KW-1185">Reference proteome</keyword>
<dbReference type="EMBL" id="MU853422">
    <property type="protein sequence ID" value="KAK4131680.1"/>
    <property type="molecule type" value="Genomic_DNA"/>
</dbReference>
<evidence type="ECO:0000313" key="1">
    <source>
        <dbReference type="EMBL" id="KAK4131680.1"/>
    </source>
</evidence>
<comment type="caution">
    <text evidence="1">The sequence shown here is derived from an EMBL/GenBank/DDBJ whole genome shotgun (WGS) entry which is preliminary data.</text>
</comment>
<sequence>MLCACSKIRSLPQISFLIFPAFGMEDSPRRRRCLTAAAIVTSLCLHEAEPAGICACHRPVCFAGCVVLLSKQHQVNRLSRAQRDPWQPGLFPTLQERVESRDTATAPLTCRQNPRSVPHNPPQLPVTLSHYNLAPMGLCSRTHATATPSAAPRCARDATGRGKLRYCLV</sequence>
<reference evidence="1" key="1">
    <citation type="journal article" date="2023" name="Mol. Phylogenet. Evol.">
        <title>Genome-scale phylogeny and comparative genomics of the fungal order Sordariales.</title>
        <authorList>
            <person name="Hensen N."/>
            <person name="Bonometti L."/>
            <person name="Westerberg I."/>
            <person name="Brannstrom I.O."/>
            <person name="Guillou S."/>
            <person name="Cros-Aarteil S."/>
            <person name="Calhoun S."/>
            <person name="Haridas S."/>
            <person name="Kuo A."/>
            <person name="Mondo S."/>
            <person name="Pangilinan J."/>
            <person name="Riley R."/>
            <person name="LaButti K."/>
            <person name="Andreopoulos B."/>
            <person name="Lipzen A."/>
            <person name="Chen C."/>
            <person name="Yan M."/>
            <person name="Daum C."/>
            <person name="Ng V."/>
            <person name="Clum A."/>
            <person name="Steindorff A."/>
            <person name="Ohm R.A."/>
            <person name="Martin F."/>
            <person name="Silar P."/>
            <person name="Natvig D.O."/>
            <person name="Lalanne C."/>
            <person name="Gautier V."/>
            <person name="Ament-Velasquez S.L."/>
            <person name="Kruys A."/>
            <person name="Hutchinson M.I."/>
            <person name="Powell A.J."/>
            <person name="Barry K."/>
            <person name="Miller A.N."/>
            <person name="Grigoriev I.V."/>
            <person name="Debuchy R."/>
            <person name="Gladieux P."/>
            <person name="Hiltunen Thoren M."/>
            <person name="Johannesson H."/>
        </authorList>
    </citation>
    <scope>NUCLEOTIDE SEQUENCE</scope>
    <source>
        <strain evidence="1">CBS 123565</strain>
    </source>
</reference>
<proteinExistence type="predicted"/>
<accession>A0AAN6UFD3</accession>
<evidence type="ECO:0000313" key="2">
    <source>
        <dbReference type="Proteomes" id="UP001304895"/>
    </source>
</evidence>
<reference evidence="1" key="2">
    <citation type="submission" date="2023-05" db="EMBL/GenBank/DDBJ databases">
        <authorList>
            <consortium name="Lawrence Berkeley National Laboratory"/>
            <person name="Steindorff A."/>
            <person name="Hensen N."/>
            <person name="Bonometti L."/>
            <person name="Westerberg I."/>
            <person name="Brannstrom I.O."/>
            <person name="Guillou S."/>
            <person name="Cros-Aarteil S."/>
            <person name="Calhoun S."/>
            <person name="Haridas S."/>
            <person name="Kuo A."/>
            <person name="Mondo S."/>
            <person name="Pangilinan J."/>
            <person name="Riley R."/>
            <person name="Labutti K."/>
            <person name="Andreopoulos B."/>
            <person name="Lipzen A."/>
            <person name="Chen C."/>
            <person name="Yanf M."/>
            <person name="Daum C."/>
            <person name="Ng V."/>
            <person name="Clum A."/>
            <person name="Ohm R."/>
            <person name="Martin F."/>
            <person name="Silar P."/>
            <person name="Natvig D."/>
            <person name="Lalanne C."/>
            <person name="Gautier V."/>
            <person name="Ament-Velasquez S.L."/>
            <person name="Kruys A."/>
            <person name="Hutchinson M.I."/>
            <person name="Powell A.J."/>
            <person name="Barry K."/>
            <person name="Miller A.N."/>
            <person name="Grigoriev I.V."/>
            <person name="Debuchy R."/>
            <person name="Gladieux P."/>
            <person name="Thoren M.H."/>
            <person name="Johannesson H."/>
        </authorList>
    </citation>
    <scope>NUCLEOTIDE SEQUENCE</scope>
    <source>
        <strain evidence="1">CBS 123565</strain>
    </source>
</reference>
<dbReference type="AlphaFoldDB" id="A0AAN6UFD3"/>